<evidence type="ECO:0000313" key="2">
    <source>
        <dbReference type="EMBL" id="RZC35811.1"/>
    </source>
</evidence>
<organism evidence="2 3">
    <name type="scientific">Asbolus verrucosus</name>
    <name type="common">Desert ironclad beetle</name>
    <dbReference type="NCBI Taxonomy" id="1661398"/>
    <lineage>
        <taxon>Eukaryota</taxon>
        <taxon>Metazoa</taxon>
        <taxon>Ecdysozoa</taxon>
        <taxon>Arthropoda</taxon>
        <taxon>Hexapoda</taxon>
        <taxon>Insecta</taxon>
        <taxon>Pterygota</taxon>
        <taxon>Neoptera</taxon>
        <taxon>Endopterygota</taxon>
        <taxon>Coleoptera</taxon>
        <taxon>Polyphaga</taxon>
        <taxon>Cucujiformia</taxon>
        <taxon>Tenebrionidae</taxon>
        <taxon>Pimeliinae</taxon>
        <taxon>Asbolus</taxon>
    </lineage>
</organism>
<dbReference type="STRING" id="1661398.A0A482VS96"/>
<comment type="caution">
    <text evidence="2">The sequence shown here is derived from an EMBL/GenBank/DDBJ whole genome shotgun (WGS) entry which is preliminary data.</text>
</comment>
<dbReference type="EMBL" id="QDEB01067635">
    <property type="protein sequence ID" value="RZC35811.1"/>
    <property type="molecule type" value="Genomic_DNA"/>
</dbReference>
<dbReference type="AlphaFoldDB" id="A0A482VS96"/>
<evidence type="ECO:0000256" key="1">
    <source>
        <dbReference type="ARBA" id="ARBA00004123"/>
    </source>
</evidence>
<protein>
    <recommendedName>
        <fullName evidence="4">Paired domain-containing protein</fullName>
    </recommendedName>
</protein>
<reference evidence="2 3" key="1">
    <citation type="submission" date="2017-03" db="EMBL/GenBank/DDBJ databases">
        <title>Genome of the blue death feigning beetle - Asbolus verrucosus.</title>
        <authorList>
            <person name="Rider S.D."/>
        </authorList>
    </citation>
    <scope>NUCLEOTIDE SEQUENCE [LARGE SCALE GENOMIC DNA]</scope>
    <source>
        <strain evidence="2">Butters</strain>
        <tissue evidence="2">Head and leg muscle</tissue>
    </source>
</reference>
<dbReference type="Proteomes" id="UP000292052">
    <property type="component" value="Unassembled WGS sequence"/>
</dbReference>
<proteinExistence type="predicted"/>
<feature type="non-terminal residue" evidence="2">
    <location>
        <position position="256"/>
    </location>
</feature>
<dbReference type="SUPFAM" id="SSF46689">
    <property type="entry name" value="Homeodomain-like"/>
    <property type="match status" value="1"/>
</dbReference>
<dbReference type="OrthoDB" id="9996331at2759"/>
<comment type="subcellular location">
    <subcellularLocation>
        <location evidence="1">Nucleus</location>
    </subcellularLocation>
</comment>
<sequence length="256" mass="29267">EDGHSQRYVARAFGVEHSLIFRIVNRFRETGEYKRKPGQGRKRATTAVDDRFLRITGTHCVPDIAQQECCKANFIALEICRLLFKLLGTILVMMEYVPKYQRKVPNSSESIELQDCTLLGNLWNDMLMTGNTMNFGGACIIVWSRTSIEARKELVIMHNGSITADRHIRDVVESHCCTLCAILRTKFYSFRLARSKSKLEAHRACLGSCREGSQNSQAPTTLKDLKTKVAEEWNRHVMIKITFITLFNLFQGECKP</sequence>
<feature type="non-terminal residue" evidence="2">
    <location>
        <position position="1"/>
    </location>
</feature>
<accession>A0A482VS96</accession>
<dbReference type="GO" id="GO:0005634">
    <property type="term" value="C:nucleus"/>
    <property type="evidence" value="ECO:0007669"/>
    <property type="project" value="UniProtKB-SubCell"/>
</dbReference>
<gene>
    <name evidence="2" type="ORF">BDFB_011486</name>
</gene>
<keyword evidence="3" id="KW-1185">Reference proteome</keyword>
<evidence type="ECO:0000313" key="3">
    <source>
        <dbReference type="Proteomes" id="UP000292052"/>
    </source>
</evidence>
<dbReference type="InterPro" id="IPR009057">
    <property type="entry name" value="Homeodomain-like_sf"/>
</dbReference>
<name>A0A482VS96_ASBVE</name>
<evidence type="ECO:0008006" key="4">
    <source>
        <dbReference type="Google" id="ProtNLM"/>
    </source>
</evidence>